<sequence>MARKYKQVHRKEIDFDIKDWEKIERRAEACNTTTSKYLREVILNAKPTFYDTKGVAPLLNGMRIISSNINQIAKKANETNNIYAADIKKLHEEVESLSLTLSQYLFIPRSTKV</sequence>
<dbReference type="EMBL" id="FOKQ01000001">
    <property type="protein sequence ID" value="SFB66402.1"/>
    <property type="molecule type" value="Genomic_DNA"/>
</dbReference>
<protein>
    <submittedName>
        <fullName evidence="1">Mobilisation protein (MobC)</fullName>
    </submittedName>
</protein>
<proteinExistence type="predicted"/>
<evidence type="ECO:0000313" key="1">
    <source>
        <dbReference type="EMBL" id="SFB66402.1"/>
    </source>
</evidence>
<dbReference type="InterPro" id="IPR053842">
    <property type="entry name" value="NikA-like"/>
</dbReference>
<evidence type="ECO:0000313" key="2">
    <source>
        <dbReference type="Proteomes" id="UP000182192"/>
    </source>
</evidence>
<gene>
    <name evidence="1" type="ORF">SAMN02910406_00063</name>
</gene>
<dbReference type="Proteomes" id="UP000182192">
    <property type="component" value="Unassembled WGS sequence"/>
</dbReference>
<dbReference type="Pfam" id="PF21983">
    <property type="entry name" value="NikA-like"/>
    <property type="match status" value="1"/>
</dbReference>
<dbReference type="RefSeq" id="WP_074959503.1">
    <property type="nucleotide sequence ID" value="NZ_FOKQ01000001.1"/>
</dbReference>
<reference evidence="1 2" key="1">
    <citation type="submission" date="2016-10" db="EMBL/GenBank/DDBJ databases">
        <authorList>
            <person name="de Groot N.N."/>
        </authorList>
    </citation>
    <scope>NUCLEOTIDE SEQUENCE [LARGE SCALE GENOMIC DNA]</scope>
    <source>
        <strain evidence="1 2">AR67</strain>
    </source>
</reference>
<name>A0A1I1CWE7_RUMAL</name>
<dbReference type="AlphaFoldDB" id="A0A1I1CWE7"/>
<accession>A0A1I1CWE7</accession>
<dbReference type="OrthoDB" id="9804743at2"/>
<organism evidence="1 2">
    <name type="scientific">Ruminococcus albus</name>
    <dbReference type="NCBI Taxonomy" id="1264"/>
    <lineage>
        <taxon>Bacteria</taxon>
        <taxon>Bacillati</taxon>
        <taxon>Bacillota</taxon>
        <taxon>Clostridia</taxon>
        <taxon>Eubacteriales</taxon>
        <taxon>Oscillospiraceae</taxon>
        <taxon>Ruminococcus</taxon>
    </lineage>
</organism>